<comment type="caution">
    <text evidence="1">The sequence shown here is derived from an EMBL/GenBank/DDBJ whole genome shotgun (WGS) entry which is preliminary data.</text>
</comment>
<dbReference type="Proteomes" id="UP001595637">
    <property type="component" value="Unassembled WGS sequence"/>
</dbReference>
<evidence type="ECO:0000313" key="1">
    <source>
        <dbReference type="EMBL" id="MFC3388964.1"/>
    </source>
</evidence>
<protein>
    <submittedName>
        <fullName evidence="1">Uncharacterized protein</fullName>
    </submittedName>
</protein>
<evidence type="ECO:0000313" key="2">
    <source>
        <dbReference type="Proteomes" id="UP001595637"/>
    </source>
</evidence>
<dbReference type="RefSeq" id="WP_380655236.1">
    <property type="nucleotide sequence ID" value="NZ_JBHRVQ010000001.1"/>
</dbReference>
<gene>
    <name evidence="1" type="ORF">ACFOEO_10300</name>
</gene>
<proteinExistence type="predicted"/>
<reference evidence="2" key="1">
    <citation type="journal article" date="2019" name="Int. J. Syst. Evol. Microbiol.">
        <title>The Global Catalogue of Microorganisms (GCM) 10K type strain sequencing project: providing services to taxonomists for standard genome sequencing and annotation.</title>
        <authorList>
            <consortium name="The Broad Institute Genomics Platform"/>
            <consortium name="The Broad Institute Genome Sequencing Center for Infectious Disease"/>
            <person name="Wu L."/>
            <person name="Ma J."/>
        </authorList>
    </citation>
    <scope>NUCLEOTIDE SEQUENCE [LARGE SCALE GENOMIC DNA]</scope>
    <source>
        <strain evidence="2">CCM 7756</strain>
    </source>
</reference>
<organism evidence="1 2">
    <name type="scientific">Salinicoccus sesuvii</name>
    <dbReference type="NCBI Taxonomy" id="868281"/>
    <lineage>
        <taxon>Bacteria</taxon>
        <taxon>Bacillati</taxon>
        <taxon>Bacillota</taxon>
        <taxon>Bacilli</taxon>
        <taxon>Bacillales</taxon>
        <taxon>Staphylococcaceae</taxon>
        <taxon>Salinicoccus</taxon>
    </lineage>
</organism>
<keyword evidence="2" id="KW-1185">Reference proteome</keyword>
<accession>A0ABV7N5T5</accession>
<name>A0ABV7N5T5_9STAP</name>
<dbReference type="EMBL" id="JBHRVQ010000001">
    <property type="protein sequence ID" value="MFC3388964.1"/>
    <property type="molecule type" value="Genomic_DNA"/>
</dbReference>
<sequence>MKDRRILEAVLLERERQDRSMVMLEFNIHSDMVVMSYIYDDHDNGGDVHRKRHDRDPEIFDRHTFEALKQKLGEHCIPYRERRDAFI</sequence>